<dbReference type="InterPro" id="IPR057326">
    <property type="entry name" value="KR_dom"/>
</dbReference>
<sequence length="259" mass="27105">MTRTFQLSGSKVLLTGATGGLGHAIARSLKECGAELILTGRRVDVLERLASELDARSIVADLGAADDLTKLLDVAGPVDVLIANAGLPAGGHVLDFNVAELDEAIAVNLRAPIMLARGVAESMRARRRGHIVFMGSIGGRVPSGDTTVYNATKFGLRGFALSMRQDLHGSGVGVSLVEPGFVREAGMFADSGARLPPWFRTVSPEQVAAAVVRATRDDVAEIVVAPFDLRLGVTLGTLAPALASRLQPLLGVRLDPPKT</sequence>
<accession>A0A164JHE6</accession>
<dbReference type="PROSITE" id="PS00061">
    <property type="entry name" value="ADH_SHORT"/>
    <property type="match status" value="1"/>
</dbReference>
<dbReference type="GO" id="GO:0016491">
    <property type="term" value="F:oxidoreductase activity"/>
    <property type="evidence" value="ECO:0007669"/>
    <property type="project" value="UniProtKB-KW"/>
</dbReference>
<dbReference type="PRINTS" id="PR00081">
    <property type="entry name" value="GDHRDH"/>
</dbReference>
<keyword evidence="6" id="KW-1185">Reference proteome</keyword>
<protein>
    <submittedName>
        <fullName evidence="5">Oxidoreductase</fullName>
    </submittedName>
</protein>
<evidence type="ECO:0000256" key="1">
    <source>
        <dbReference type="ARBA" id="ARBA00006484"/>
    </source>
</evidence>
<evidence type="ECO:0000313" key="6">
    <source>
        <dbReference type="Proteomes" id="UP000076512"/>
    </source>
</evidence>
<comment type="caution">
    <text evidence="5">The sequence shown here is derived from an EMBL/GenBank/DDBJ whole genome shotgun (WGS) entry which is preliminary data.</text>
</comment>
<dbReference type="GO" id="GO:0016020">
    <property type="term" value="C:membrane"/>
    <property type="evidence" value="ECO:0007669"/>
    <property type="project" value="TreeGrafter"/>
</dbReference>
<evidence type="ECO:0000256" key="3">
    <source>
        <dbReference type="RuleBase" id="RU000363"/>
    </source>
</evidence>
<dbReference type="RefSeq" id="WP_067577676.1">
    <property type="nucleotide sequence ID" value="NZ_JABMCZ010000003.1"/>
</dbReference>
<dbReference type="EMBL" id="LWGR01000015">
    <property type="protein sequence ID" value="KZM70404.1"/>
    <property type="molecule type" value="Genomic_DNA"/>
</dbReference>
<organism evidence="5 6">
    <name type="scientific">Nocardia terpenica</name>
    <dbReference type="NCBI Taxonomy" id="455432"/>
    <lineage>
        <taxon>Bacteria</taxon>
        <taxon>Bacillati</taxon>
        <taxon>Actinomycetota</taxon>
        <taxon>Actinomycetes</taxon>
        <taxon>Mycobacteriales</taxon>
        <taxon>Nocardiaceae</taxon>
        <taxon>Nocardia</taxon>
    </lineage>
</organism>
<dbReference type="STRING" id="455432.AWN90_03735"/>
<dbReference type="Pfam" id="PF00106">
    <property type="entry name" value="adh_short"/>
    <property type="match status" value="1"/>
</dbReference>
<name>A0A164JHE6_9NOCA</name>
<dbReference type="SMART" id="SM00822">
    <property type="entry name" value="PKS_KR"/>
    <property type="match status" value="1"/>
</dbReference>
<keyword evidence="2" id="KW-0560">Oxidoreductase</keyword>
<dbReference type="PANTHER" id="PTHR44196">
    <property type="entry name" value="DEHYDROGENASE/REDUCTASE SDR FAMILY MEMBER 7B"/>
    <property type="match status" value="1"/>
</dbReference>
<dbReference type="Gene3D" id="3.40.50.720">
    <property type="entry name" value="NAD(P)-binding Rossmann-like Domain"/>
    <property type="match status" value="1"/>
</dbReference>
<dbReference type="SUPFAM" id="SSF51735">
    <property type="entry name" value="NAD(P)-binding Rossmann-fold domains"/>
    <property type="match status" value="1"/>
</dbReference>
<evidence type="ECO:0000259" key="4">
    <source>
        <dbReference type="SMART" id="SM00822"/>
    </source>
</evidence>
<dbReference type="PANTHER" id="PTHR44196:SF1">
    <property type="entry name" value="DEHYDROGENASE_REDUCTASE SDR FAMILY MEMBER 7B"/>
    <property type="match status" value="1"/>
</dbReference>
<dbReference type="OrthoDB" id="5178125at2"/>
<dbReference type="InterPro" id="IPR036291">
    <property type="entry name" value="NAD(P)-bd_dom_sf"/>
</dbReference>
<evidence type="ECO:0000256" key="2">
    <source>
        <dbReference type="ARBA" id="ARBA00023002"/>
    </source>
</evidence>
<dbReference type="Proteomes" id="UP000076512">
    <property type="component" value="Unassembled WGS sequence"/>
</dbReference>
<dbReference type="InterPro" id="IPR020904">
    <property type="entry name" value="Sc_DH/Rdtase_CS"/>
</dbReference>
<proteinExistence type="inferred from homology"/>
<comment type="similarity">
    <text evidence="1 3">Belongs to the short-chain dehydrogenases/reductases (SDR) family.</text>
</comment>
<reference evidence="5 6" key="1">
    <citation type="submission" date="2016-04" db="EMBL/GenBank/DDBJ databases">
        <authorList>
            <person name="Evans L.H."/>
            <person name="Alamgir A."/>
            <person name="Owens N."/>
            <person name="Weber N.D."/>
            <person name="Virtaneva K."/>
            <person name="Barbian K."/>
            <person name="Babar A."/>
            <person name="Rosenke K."/>
        </authorList>
    </citation>
    <scope>NUCLEOTIDE SEQUENCE [LARGE SCALE GENOMIC DNA]</scope>
    <source>
        <strain evidence="5 6">IFM 0406</strain>
    </source>
</reference>
<dbReference type="PRINTS" id="PR00080">
    <property type="entry name" value="SDRFAMILY"/>
</dbReference>
<dbReference type="AlphaFoldDB" id="A0A164JHE6"/>
<gene>
    <name evidence="5" type="ORF">AWN90_03735</name>
</gene>
<evidence type="ECO:0000313" key="5">
    <source>
        <dbReference type="EMBL" id="KZM70404.1"/>
    </source>
</evidence>
<dbReference type="InterPro" id="IPR002347">
    <property type="entry name" value="SDR_fam"/>
</dbReference>
<feature type="domain" description="Ketoreductase" evidence="4">
    <location>
        <begin position="10"/>
        <end position="185"/>
    </location>
</feature>